<dbReference type="RefSeq" id="WP_150435516.1">
    <property type="nucleotide sequence ID" value="NZ_VYKJ01000006.1"/>
</dbReference>
<dbReference type="InterPro" id="IPR000485">
    <property type="entry name" value="AsnC-type_HTH_dom"/>
</dbReference>
<dbReference type="AlphaFoldDB" id="A0A5J5FYR5"/>
<dbReference type="SMART" id="SM00344">
    <property type="entry name" value="HTH_ASNC"/>
    <property type="match status" value="1"/>
</dbReference>
<proteinExistence type="predicted"/>
<evidence type="ECO:0000313" key="6">
    <source>
        <dbReference type="EMBL" id="KAA8999372.1"/>
    </source>
</evidence>
<dbReference type="EMBL" id="VYKJ01000006">
    <property type="protein sequence ID" value="KAA8999372.1"/>
    <property type="molecule type" value="Genomic_DNA"/>
</dbReference>
<feature type="domain" description="HTH cro/C1-type" evidence="4">
    <location>
        <begin position="9"/>
        <end position="36"/>
    </location>
</feature>
<keyword evidence="7" id="KW-1185">Reference proteome</keyword>
<evidence type="ECO:0000313" key="7">
    <source>
        <dbReference type="Proteomes" id="UP000335415"/>
    </source>
</evidence>
<keyword evidence="3" id="KW-0804">Transcription</keyword>
<evidence type="ECO:0000256" key="2">
    <source>
        <dbReference type="ARBA" id="ARBA00023125"/>
    </source>
</evidence>
<sequence>MNDIDRKIIALLRDNARLPISELAKKTGVSRVTLQKRIRLLESSGEIAGYTVRLKPQQDDRIRAWMSIAVEGNKAAAIIQDLRGEPAIATLHTTNGRWDILVEIHCDTLGKFDSLLGRIRRIPGVANSETSILLSTRKV</sequence>
<dbReference type="GO" id="GO:0006355">
    <property type="term" value="P:regulation of DNA-templated transcription"/>
    <property type="evidence" value="ECO:0007669"/>
    <property type="project" value="UniProtKB-ARBA"/>
</dbReference>
<dbReference type="GO" id="GO:0043200">
    <property type="term" value="P:response to amino acid"/>
    <property type="evidence" value="ECO:0007669"/>
    <property type="project" value="TreeGrafter"/>
</dbReference>
<dbReference type="GO" id="GO:0043565">
    <property type="term" value="F:sequence-specific DNA binding"/>
    <property type="evidence" value="ECO:0007669"/>
    <property type="project" value="InterPro"/>
</dbReference>
<dbReference type="OrthoDB" id="9809462at2"/>
<dbReference type="CDD" id="cd00090">
    <property type="entry name" value="HTH_ARSR"/>
    <property type="match status" value="1"/>
</dbReference>
<dbReference type="PRINTS" id="PR00033">
    <property type="entry name" value="HTHASNC"/>
</dbReference>
<dbReference type="PANTHER" id="PTHR30154:SF53">
    <property type="entry name" value="HTH-TYPE TRANSCRIPTIONAL REGULATOR LRPC"/>
    <property type="match status" value="1"/>
</dbReference>
<dbReference type="InterPro" id="IPR019887">
    <property type="entry name" value="Tscrpt_reg_AsnC/Lrp_C"/>
</dbReference>
<dbReference type="Gene3D" id="1.10.10.10">
    <property type="entry name" value="Winged helix-like DNA-binding domain superfamily/Winged helix DNA-binding domain"/>
    <property type="match status" value="1"/>
</dbReference>
<dbReference type="SUPFAM" id="SSF54909">
    <property type="entry name" value="Dimeric alpha+beta barrel"/>
    <property type="match status" value="1"/>
</dbReference>
<keyword evidence="1" id="KW-0805">Transcription regulation</keyword>
<dbReference type="Gene3D" id="3.30.70.920">
    <property type="match status" value="1"/>
</dbReference>
<feature type="domain" description="HTH asnC-type" evidence="5">
    <location>
        <begin position="1"/>
        <end position="62"/>
    </location>
</feature>
<evidence type="ECO:0000259" key="5">
    <source>
        <dbReference type="PROSITE" id="PS50956"/>
    </source>
</evidence>
<dbReference type="GO" id="GO:0005829">
    <property type="term" value="C:cytosol"/>
    <property type="evidence" value="ECO:0007669"/>
    <property type="project" value="TreeGrafter"/>
</dbReference>
<dbReference type="InterPro" id="IPR036390">
    <property type="entry name" value="WH_DNA-bd_sf"/>
</dbReference>
<gene>
    <name evidence="6" type="ORF">FJU30_13620</name>
</gene>
<comment type="caution">
    <text evidence="6">The sequence shown here is derived from an EMBL/GenBank/DDBJ whole genome shotgun (WGS) entry which is preliminary data.</text>
</comment>
<dbReference type="InterPro" id="IPR001387">
    <property type="entry name" value="Cro/C1-type_HTH"/>
</dbReference>
<dbReference type="Proteomes" id="UP000335415">
    <property type="component" value="Unassembled WGS sequence"/>
</dbReference>
<dbReference type="InterPro" id="IPR011991">
    <property type="entry name" value="ArsR-like_HTH"/>
</dbReference>
<dbReference type="Pfam" id="PF01037">
    <property type="entry name" value="AsnC_trans_reg"/>
    <property type="match status" value="1"/>
</dbReference>
<dbReference type="PROSITE" id="PS50956">
    <property type="entry name" value="HTH_ASNC_2"/>
    <property type="match status" value="1"/>
</dbReference>
<accession>A0A5J5FYR5</accession>
<keyword evidence="2" id="KW-0238">DNA-binding</keyword>
<dbReference type="PROSITE" id="PS50943">
    <property type="entry name" value="HTH_CROC1"/>
    <property type="match status" value="1"/>
</dbReference>
<evidence type="ECO:0000256" key="1">
    <source>
        <dbReference type="ARBA" id="ARBA00023015"/>
    </source>
</evidence>
<dbReference type="PANTHER" id="PTHR30154">
    <property type="entry name" value="LEUCINE-RESPONSIVE REGULATORY PROTEIN"/>
    <property type="match status" value="1"/>
</dbReference>
<dbReference type="InterPro" id="IPR019888">
    <property type="entry name" value="Tscrpt_reg_AsnC-like"/>
</dbReference>
<dbReference type="InterPro" id="IPR036388">
    <property type="entry name" value="WH-like_DNA-bd_sf"/>
</dbReference>
<name>A0A5J5FYR5_9GAMM</name>
<reference evidence="6 7" key="1">
    <citation type="submission" date="2019-09" db="EMBL/GenBank/DDBJ databases">
        <authorList>
            <person name="Li Y."/>
        </authorList>
    </citation>
    <scope>NUCLEOTIDE SEQUENCE [LARGE SCALE GENOMIC DNA]</scope>
    <source>
        <strain evidence="6 7">L3-3HA</strain>
    </source>
</reference>
<dbReference type="InterPro" id="IPR011008">
    <property type="entry name" value="Dimeric_a/b-barrel"/>
</dbReference>
<evidence type="ECO:0000259" key="4">
    <source>
        <dbReference type="PROSITE" id="PS50943"/>
    </source>
</evidence>
<evidence type="ECO:0000256" key="3">
    <source>
        <dbReference type="ARBA" id="ARBA00023163"/>
    </source>
</evidence>
<protein>
    <submittedName>
        <fullName evidence="6">Lrp/AsnC family transcriptional regulator</fullName>
    </submittedName>
</protein>
<dbReference type="InterPro" id="IPR019885">
    <property type="entry name" value="Tscrpt_reg_HTH_AsnC-type_CS"/>
</dbReference>
<organism evidence="6 7">
    <name type="scientific">Affinibrenneria salicis</name>
    <dbReference type="NCBI Taxonomy" id="2590031"/>
    <lineage>
        <taxon>Bacteria</taxon>
        <taxon>Pseudomonadati</taxon>
        <taxon>Pseudomonadota</taxon>
        <taxon>Gammaproteobacteria</taxon>
        <taxon>Enterobacterales</taxon>
        <taxon>Pectobacteriaceae</taxon>
        <taxon>Affinibrenneria</taxon>
    </lineage>
</organism>
<dbReference type="Pfam" id="PF13404">
    <property type="entry name" value="HTH_AsnC-type"/>
    <property type="match status" value="1"/>
</dbReference>
<dbReference type="SUPFAM" id="SSF46785">
    <property type="entry name" value="Winged helix' DNA-binding domain"/>
    <property type="match status" value="1"/>
</dbReference>
<dbReference type="PROSITE" id="PS00519">
    <property type="entry name" value="HTH_ASNC_1"/>
    <property type="match status" value="1"/>
</dbReference>